<feature type="region of interest" description="Disordered" evidence="1">
    <location>
        <begin position="64"/>
        <end position="137"/>
    </location>
</feature>
<evidence type="ECO:0000313" key="4">
    <source>
        <dbReference type="Proteomes" id="UP000249185"/>
    </source>
</evidence>
<sequence length="137" mass="13657">MRQSLALVALLAFAAPAFAQGNNPNAPAARVAGRPPAAAPGVAGGPNCRADSFGAMRCVDGTPLPGGQFGTTPRVARQAAPVAPTRPRPVGQDPVAAIIRGGDPAEEGNLYGDPAGLPRGTDGYGCKSDANGTLRCQ</sequence>
<feature type="signal peptide" evidence="2">
    <location>
        <begin position="1"/>
        <end position="19"/>
    </location>
</feature>
<organism evidence="3 4">
    <name type="scientific">Rhodovulum sulfidophilum</name>
    <name type="common">Rhodobacter sulfidophilus</name>
    <dbReference type="NCBI Taxonomy" id="35806"/>
    <lineage>
        <taxon>Bacteria</taxon>
        <taxon>Pseudomonadati</taxon>
        <taxon>Pseudomonadota</taxon>
        <taxon>Alphaproteobacteria</taxon>
        <taxon>Rhodobacterales</taxon>
        <taxon>Paracoccaceae</taxon>
        <taxon>Rhodovulum</taxon>
    </lineage>
</organism>
<dbReference type="Proteomes" id="UP000249185">
    <property type="component" value="Unassembled WGS sequence"/>
</dbReference>
<evidence type="ECO:0000256" key="1">
    <source>
        <dbReference type="SAM" id="MobiDB-lite"/>
    </source>
</evidence>
<name>A0A2W5NPL2_RHOSU</name>
<dbReference type="EMBL" id="QFPW01000001">
    <property type="protein sequence ID" value="PZQ52655.1"/>
    <property type="molecule type" value="Genomic_DNA"/>
</dbReference>
<protein>
    <submittedName>
        <fullName evidence="3">Uncharacterized protein</fullName>
    </submittedName>
</protein>
<proteinExistence type="predicted"/>
<evidence type="ECO:0000256" key="2">
    <source>
        <dbReference type="SAM" id="SignalP"/>
    </source>
</evidence>
<feature type="compositionally biased region" description="Low complexity" evidence="1">
    <location>
        <begin position="72"/>
        <end position="90"/>
    </location>
</feature>
<gene>
    <name evidence="3" type="ORF">DI556_03155</name>
</gene>
<dbReference type="AlphaFoldDB" id="A0A2W5NPL2"/>
<accession>A0A2W5NPL2</accession>
<reference evidence="3 4" key="1">
    <citation type="submission" date="2017-08" db="EMBL/GenBank/DDBJ databases">
        <title>Infants hospitalized years apart are colonized by the same room-sourced microbial strains.</title>
        <authorList>
            <person name="Brooks B."/>
            <person name="Olm M.R."/>
            <person name="Firek B.A."/>
            <person name="Baker R."/>
            <person name="Thomas B.C."/>
            <person name="Morowitz M.J."/>
            <person name="Banfield J.F."/>
        </authorList>
    </citation>
    <scope>NUCLEOTIDE SEQUENCE [LARGE SCALE GENOMIC DNA]</scope>
    <source>
        <strain evidence="3">S2_005_002_R2_34</strain>
    </source>
</reference>
<comment type="caution">
    <text evidence="3">The sequence shown here is derived from an EMBL/GenBank/DDBJ whole genome shotgun (WGS) entry which is preliminary data.</text>
</comment>
<feature type="chain" id="PRO_5015940754" evidence="2">
    <location>
        <begin position="20"/>
        <end position="137"/>
    </location>
</feature>
<keyword evidence="2" id="KW-0732">Signal</keyword>
<evidence type="ECO:0000313" key="3">
    <source>
        <dbReference type="EMBL" id="PZQ52655.1"/>
    </source>
</evidence>